<dbReference type="InterPro" id="IPR006860">
    <property type="entry name" value="FecR"/>
</dbReference>
<dbReference type="PANTHER" id="PTHR30273">
    <property type="entry name" value="PERIPLASMIC SIGNAL SENSOR AND SIGMA FACTOR ACTIVATOR FECR-RELATED"/>
    <property type="match status" value="1"/>
</dbReference>
<accession>A0A366DKH9</accession>
<evidence type="ECO:0000259" key="1">
    <source>
        <dbReference type="Pfam" id="PF04773"/>
    </source>
</evidence>
<proteinExistence type="predicted"/>
<dbReference type="Pfam" id="PF04773">
    <property type="entry name" value="FecR"/>
    <property type="match status" value="1"/>
</dbReference>
<feature type="domain" description="FecR protein" evidence="1">
    <location>
        <begin position="116"/>
        <end position="205"/>
    </location>
</feature>
<comment type="caution">
    <text evidence="3">The sequence shown here is derived from an EMBL/GenBank/DDBJ whole genome shotgun (WGS) entry which is preliminary data.</text>
</comment>
<dbReference type="Proteomes" id="UP000252893">
    <property type="component" value="Unassembled WGS sequence"/>
</dbReference>
<sequence>MTFDPQSDDEAQWSFDAEKALEPSVCRAIEWFTLLSDGTASKEIIAAHCHWLTEAPENAQAYEKVQKLWVGATQIHAMQQRRKKHRISRRDFGKLTLLAVAGLGSYGLLRSAAPDFETANGENRLIVLKDGSQIRMSGGTALSVKFSSAQRDIILHSGEAYFSVARGNIPFSVYAASGRVTALGTKFNIALSGDQAEVLVTEHAVQVDYATQSQVLRAGEKLTYEQDEISVRQKADAQVELSWLEGRLVFIDKPLGDVVHVLNRWSSTRLRVIDRQLAQRPVTLIVNIQDIDNILPQLKQSLLLETRHIPFWGTLLYSA</sequence>
<dbReference type="Gene3D" id="2.60.120.1440">
    <property type="match status" value="1"/>
</dbReference>
<name>A0A366DKH9_9HYPH</name>
<dbReference type="OrthoDB" id="9798846at2"/>
<dbReference type="InterPro" id="IPR032623">
    <property type="entry name" value="FecR_N"/>
</dbReference>
<dbReference type="InterPro" id="IPR012373">
    <property type="entry name" value="Ferrdict_sens_TM"/>
</dbReference>
<evidence type="ECO:0000313" key="3">
    <source>
        <dbReference type="EMBL" id="RBO90590.1"/>
    </source>
</evidence>
<dbReference type="AlphaFoldDB" id="A0A366DKH9"/>
<dbReference type="Gene3D" id="3.55.50.30">
    <property type="match status" value="1"/>
</dbReference>
<dbReference type="PANTHER" id="PTHR30273:SF2">
    <property type="entry name" value="PROTEIN FECR"/>
    <property type="match status" value="1"/>
</dbReference>
<protein>
    <submittedName>
        <fullName evidence="3">FecR family protein</fullName>
    </submittedName>
</protein>
<dbReference type="Pfam" id="PF16220">
    <property type="entry name" value="DUF4880"/>
    <property type="match status" value="1"/>
</dbReference>
<organism evidence="3 4">
    <name type="scientific">Pseudochrobactrum asaccharolyticum</name>
    <dbReference type="NCBI Taxonomy" id="354351"/>
    <lineage>
        <taxon>Bacteria</taxon>
        <taxon>Pseudomonadati</taxon>
        <taxon>Pseudomonadota</taxon>
        <taxon>Alphaproteobacteria</taxon>
        <taxon>Hyphomicrobiales</taxon>
        <taxon>Brucellaceae</taxon>
        <taxon>Pseudochrobactrum</taxon>
    </lineage>
</organism>
<feature type="domain" description="FecR N-terminal" evidence="2">
    <location>
        <begin position="28"/>
        <end position="68"/>
    </location>
</feature>
<dbReference type="EMBL" id="QNRH01000012">
    <property type="protein sequence ID" value="RBO90590.1"/>
    <property type="molecule type" value="Genomic_DNA"/>
</dbReference>
<reference evidence="3 4" key="1">
    <citation type="submission" date="2018-06" db="EMBL/GenBank/DDBJ databases">
        <title>Genomic Encyclopedia of Type Strains, Phase IV (KMG-IV): sequencing the most valuable type-strain genomes for metagenomic binning, comparative biology and taxonomic classification.</title>
        <authorList>
            <person name="Goeker M."/>
        </authorList>
    </citation>
    <scope>NUCLEOTIDE SEQUENCE [LARGE SCALE GENOMIC DNA]</scope>
    <source>
        <strain evidence="3 4">DSM 25619</strain>
    </source>
</reference>
<gene>
    <name evidence="3" type="ORF">DFR47_11260</name>
</gene>
<evidence type="ECO:0000259" key="2">
    <source>
        <dbReference type="Pfam" id="PF16220"/>
    </source>
</evidence>
<dbReference type="GO" id="GO:0016989">
    <property type="term" value="F:sigma factor antagonist activity"/>
    <property type="evidence" value="ECO:0007669"/>
    <property type="project" value="TreeGrafter"/>
</dbReference>
<evidence type="ECO:0000313" key="4">
    <source>
        <dbReference type="Proteomes" id="UP000252893"/>
    </source>
</evidence>
<keyword evidence="4" id="KW-1185">Reference proteome</keyword>
<dbReference type="PIRSF" id="PIRSF018266">
    <property type="entry name" value="FecR"/>
    <property type="match status" value="1"/>
</dbReference>
<dbReference type="RefSeq" id="WP_113946185.1">
    <property type="nucleotide sequence ID" value="NZ_JBHEEG010000011.1"/>
</dbReference>